<proteinExistence type="predicted"/>
<evidence type="ECO:0000256" key="2">
    <source>
        <dbReference type="SAM" id="Phobius"/>
    </source>
</evidence>
<feature type="transmembrane region" description="Helical" evidence="2">
    <location>
        <begin position="140"/>
        <end position="159"/>
    </location>
</feature>
<keyword evidence="2" id="KW-0812">Transmembrane</keyword>
<feature type="region of interest" description="Disordered" evidence="1">
    <location>
        <begin position="362"/>
        <end position="385"/>
    </location>
</feature>
<feature type="compositionally biased region" description="Polar residues" evidence="1">
    <location>
        <begin position="363"/>
        <end position="376"/>
    </location>
</feature>
<dbReference type="PANTHER" id="PTHR38794:SF1">
    <property type="entry name" value="INTEGRAL MEMBRANE PROTEIN"/>
    <property type="match status" value="1"/>
</dbReference>
<feature type="transmembrane region" description="Helical" evidence="2">
    <location>
        <begin position="46"/>
        <end position="67"/>
    </location>
</feature>
<dbReference type="Proteomes" id="UP000246171">
    <property type="component" value="Unassembled WGS sequence"/>
</dbReference>
<feature type="domain" description="Rhodopsin" evidence="3">
    <location>
        <begin position="30"/>
        <end position="277"/>
    </location>
</feature>
<dbReference type="AlphaFoldDB" id="A0A317VAH9"/>
<reference evidence="4" key="1">
    <citation type="submission" date="2016-12" db="EMBL/GenBank/DDBJ databases">
        <title>The genomes of Aspergillus section Nigri reveals drivers in fungal speciation.</title>
        <authorList>
            <consortium name="DOE Joint Genome Institute"/>
            <person name="Vesth T.C."/>
            <person name="Nybo J."/>
            <person name="Theobald S."/>
            <person name="Brandl J."/>
            <person name="Frisvad J.C."/>
            <person name="Nielsen K.F."/>
            <person name="Lyhne E.K."/>
            <person name="Kogle M.E."/>
            <person name="Kuo A."/>
            <person name="Riley R."/>
            <person name="Clum A."/>
            <person name="Nolan M."/>
            <person name="Lipzen A."/>
            <person name="Salamov A."/>
            <person name="Henrissat B."/>
            <person name="Wiebenga A."/>
            <person name="De vries R.P."/>
            <person name="Grigoriev I.V."/>
            <person name="Mortensen U.H."/>
            <person name="Andersen M.R."/>
            <person name="Baker S.E."/>
        </authorList>
    </citation>
    <scope>NUCLEOTIDE SEQUENCE</scope>
    <source>
        <strain evidence="4">CBS 122712</strain>
    </source>
</reference>
<keyword evidence="2" id="KW-1133">Transmembrane helix</keyword>
<dbReference type="RefSeq" id="XP_025386672.1">
    <property type="nucleotide sequence ID" value="XM_025536661.1"/>
</dbReference>
<evidence type="ECO:0000313" key="5">
    <source>
        <dbReference type="Proteomes" id="UP000246171"/>
    </source>
</evidence>
<protein>
    <recommendedName>
        <fullName evidence="3">Rhodopsin domain-containing protein</fullName>
    </recommendedName>
</protein>
<keyword evidence="2" id="KW-0472">Membrane</keyword>
<gene>
    <name evidence="4" type="ORF">BO83DRAFT_447846</name>
</gene>
<dbReference type="GeneID" id="37058623"/>
<name>A0A317VAH9_ASPEC</name>
<organism evidence="4 5">
    <name type="scientific">Aspergillus eucalypticola (strain CBS 122712 / IBT 29274)</name>
    <dbReference type="NCBI Taxonomy" id="1448314"/>
    <lineage>
        <taxon>Eukaryota</taxon>
        <taxon>Fungi</taxon>
        <taxon>Dikarya</taxon>
        <taxon>Ascomycota</taxon>
        <taxon>Pezizomycotina</taxon>
        <taxon>Eurotiomycetes</taxon>
        <taxon>Eurotiomycetidae</taxon>
        <taxon>Eurotiales</taxon>
        <taxon>Aspergillaceae</taxon>
        <taxon>Aspergillus</taxon>
        <taxon>Aspergillus subgen. Circumdati</taxon>
    </lineage>
</organism>
<feature type="transmembrane region" description="Helical" evidence="2">
    <location>
        <begin position="214"/>
        <end position="236"/>
    </location>
</feature>
<evidence type="ECO:0000259" key="3">
    <source>
        <dbReference type="Pfam" id="PF20684"/>
    </source>
</evidence>
<keyword evidence="5" id="KW-1185">Reference proteome</keyword>
<feature type="transmembrane region" description="Helical" evidence="2">
    <location>
        <begin position="12"/>
        <end position="34"/>
    </location>
</feature>
<evidence type="ECO:0000256" key="1">
    <source>
        <dbReference type="SAM" id="MobiDB-lite"/>
    </source>
</evidence>
<accession>A0A317VAH9</accession>
<dbReference type="EMBL" id="MSFU01000017">
    <property type="protein sequence ID" value="PWY69978.1"/>
    <property type="molecule type" value="Genomic_DNA"/>
</dbReference>
<dbReference type="VEuPathDB" id="FungiDB:BO83DRAFT_447846"/>
<dbReference type="OrthoDB" id="3918601at2759"/>
<feature type="transmembrane region" description="Helical" evidence="2">
    <location>
        <begin position="179"/>
        <end position="202"/>
    </location>
</feature>
<dbReference type="InterPro" id="IPR049326">
    <property type="entry name" value="Rhodopsin_dom_fungi"/>
</dbReference>
<feature type="transmembrane region" description="Helical" evidence="2">
    <location>
        <begin position="248"/>
        <end position="270"/>
    </location>
</feature>
<comment type="caution">
    <text evidence="4">The sequence shown here is derived from an EMBL/GenBank/DDBJ whole genome shotgun (WGS) entry which is preliminary data.</text>
</comment>
<dbReference type="PANTHER" id="PTHR38794">
    <property type="entry name" value="INTEGRAL MEMBRANE PROTEIN"/>
    <property type="match status" value="1"/>
</dbReference>
<sequence>MVAVTDANRSPIIGILALLFAVISTLSGAARLGIKYAITRKLTVDDHLISVSMAFSVLQTICITIAARNGYGEAESASSQERIDIALKVHYPNSPAKFVADVVQSVYAAEMLYVASLTFSKLSALAFMTFLMQRTRKAEWVLIALISAWAVAAEFAVAFQCNLPQPWRWNQKRCFNRDAWWMVFGAFNILSEVALILVPSMLILRIQMAVPRKIVAIACFLTRFLVIVAIILELVYRHQNNHALDPLLAIWKAAVCVQLVQCLSIVMACAPHLKPFMDGLQSTGLRLYYLPGETSERGEYTRVSKAKAAAHELSGHVGVANSTAVSAGREQQDWDDTMSHSSQDHIIRETRTWVVEEQYNPDAATNQPIDSESNGSHGLHESISH</sequence>
<evidence type="ECO:0000313" key="4">
    <source>
        <dbReference type="EMBL" id="PWY69978.1"/>
    </source>
</evidence>
<dbReference type="Pfam" id="PF20684">
    <property type="entry name" value="Fung_rhodopsin"/>
    <property type="match status" value="1"/>
</dbReference>